<protein>
    <submittedName>
        <fullName evidence="1">Uncharacterized protein</fullName>
    </submittedName>
</protein>
<organism evidence="1 2">
    <name type="scientific">Trichothecium roseum</name>
    <dbReference type="NCBI Taxonomy" id="47278"/>
    <lineage>
        <taxon>Eukaryota</taxon>
        <taxon>Fungi</taxon>
        <taxon>Dikarya</taxon>
        <taxon>Ascomycota</taxon>
        <taxon>Pezizomycotina</taxon>
        <taxon>Sordariomycetes</taxon>
        <taxon>Hypocreomycetidae</taxon>
        <taxon>Hypocreales</taxon>
        <taxon>Hypocreales incertae sedis</taxon>
        <taxon>Trichothecium</taxon>
    </lineage>
</organism>
<accession>A0ACC0VCM8</accession>
<gene>
    <name evidence="1" type="ORF">N3K66_000709</name>
</gene>
<keyword evidence="2" id="KW-1185">Reference proteome</keyword>
<dbReference type="Proteomes" id="UP001163324">
    <property type="component" value="Chromosome 1"/>
</dbReference>
<proteinExistence type="predicted"/>
<dbReference type="EMBL" id="CM047940">
    <property type="protein sequence ID" value="KAI9904180.1"/>
    <property type="molecule type" value="Genomic_DNA"/>
</dbReference>
<evidence type="ECO:0000313" key="2">
    <source>
        <dbReference type="Proteomes" id="UP001163324"/>
    </source>
</evidence>
<sequence length="460" mass="50269">MEPTQSPREEEPQSNLIDERPVKVESVPPPDPPYAQNLDATCSSSRNSPALSQISQNQPIPSTETEPAPNGATAAMGVGSKKKGIASSAPKRTPKRPKPGSGPTKQAKKPRTSGKGSTPAGSAAGAATDDDDDESDNGPYCLCRGPDDHRWMIFCENCEDWFHGECINLRKDIGESLIEKFICPNCTSENLTTIYKKICALGACRKAARMANKEPSVFCSHEHAQAWWERMVGKLAKTRGKGGLSDQLAQDELMALLGSNLTGVDSEGVFKVAQTPFSGELPKAQDGDESMEDSDPVLTTEEKSFLGKMAEARYALAQETLLCHKMLTLIELAQERRRTEIAAGNLPDDACGYDPRLDTISARDSFAGFVKSPEGEATFKNHKLGDPPEGMYDREACDKKRCKIHGGWAKMLVTSIKHQIREMAGEAAEVEEEEKLMKVAAGERWRRKKAENNWVEVLDG</sequence>
<name>A0ACC0VCM8_9HYPO</name>
<reference evidence="1" key="1">
    <citation type="submission" date="2022-10" db="EMBL/GenBank/DDBJ databases">
        <title>Complete Genome of Trichothecium roseum strain YXFP-22015, a Plant Pathogen Isolated from Citrus.</title>
        <authorList>
            <person name="Wang Y."/>
            <person name="Zhu L."/>
        </authorList>
    </citation>
    <scope>NUCLEOTIDE SEQUENCE</scope>
    <source>
        <strain evidence="1">YXFP-22015</strain>
    </source>
</reference>
<comment type="caution">
    <text evidence="1">The sequence shown here is derived from an EMBL/GenBank/DDBJ whole genome shotgun (WGS) entry which is preliminary data.</text>
</comment>
<evidence type="ECO:0000313" key="1">
    <source>
        <dbReference type="EMBL" id="KAI9904180.1"/>
    </source>
</evidence>